<keyword evidence="4" id="KW-1185">Reference proteome</keyword>
<name>A0AB34FM27_9HYPO</name>
<keyword evidence="2" id="KW-0472">Membrane</keyword>
<dbReference type="AlphaFoldDB" id="A0AB34FM27"/>
<feature type="transmembrane region" description="Helical" evidence="2">
    <location>
        <begin position="234"/>
        <end position="254"/>
    </location>
</feature>
<organism evidence="3 4">
    <name type="scientific">Purpureocillium lavendulum</name>
    <dbReference type="NCBI Taxonomy" id="1247861"/>
    <lineage>
        <taxon>Eukaryota</taxon>
        <taxon>Fungi</taxon>
        <taxon>Dikarya</taxon>
        <taxon>Ascomycota</taxon>
        <taxon>Pezizomycotina</taxon>
        <taxon>Sordariomycetes</taxon>
        <taxon>Hypocreomycetidae</taxon>
        <taxon>Hypocreales</taxon>
        <taxon>Ophiocordycipitaceae</taxon>
        <taxon>Purpureocillium</taxon>
    </lineage>
</organism>
<evidence type="ECO:0000313" key="4">
    <source>
        <dbReference type="Proteomes" id="UP001163105"/>
    </source>
</evidence>
<feature type="compositionally biased region" description="Low complexity" evidence="1">
    <location>
        <begin position="198"/>
        <end position="208"/>
    </location>
</feature>
<evidence type="ECO:0000256" key="1">
    <source>
        <dbReference type="SAM" id="MobiDB-lite"/>
    </source>
</evidence>
<reference evidence="3" key="1">
    <citation type="submission" date="2023-01" db="EMBL/GenBank/DDBJ databases">
        <title>The growth and conidiation of Purpureocillium lavendulum are regulated by nitrogen source and histone H3K14 acetylation.</title>
        <authorList>
            <person name="Tang P."/>
            <person name="Han J."/>
            <person name="Zhang C."/>
            <person name="Tang P."/>
            <person name="Qi F."/>
            <person name="Zhang K."/>
            <person name="Liang L."/>
        </authorList>
    </citation>
    <scope>NUCLEOTIDE SEQUENCE</scope>
    <source>
        <strain evidence="3">YMF1.00683</strain>
    </source>
</reference>
<accession>A0AB34FM27</accession>
<evidence type="ECO:0000313" key="3">
    <source>
        <dbReference type="EMBL" id="KAJ6439891.1"/>
    </source>
</evidence>
<dbReference type="Proteomes" id="UP001163105">
    <property type="component" value="Unassembled WGS sequence"/>
</dbReference>
<proteinExistence type="predicted"/>
<protein>
    <submittedName>
        <fullName evidence="3">Acyl-CoA dehydrogenase</fullName>
    </submittedName>
</protein>
<sequence>MPNRRTRRPVRLTDVVFLAGAASGTVFTLSNFQMLSSGSVPLGCILAYNTPIRGCRIRDFTEKTCSDECRDSLNEVQSNVQTSCDQISVASGTLLYKAQKGTLTDSLCRPEDEEPSSTVAPTPTAPQTTLKSFTIIPSESTTSPESTSEVSTISSIPSTSEPESTSSSVFTSSVRSTVKPNTSSTTLVSTPIGKSAPTSTSTSSTSTTQGPRQTIPPGSGGGSPFDFVSAGSRAVPFGAMLYVSTAFCVVALLAA</sequence>
<gene>
    <name evidence="3" type="ORF">O9K51_07782</name>
</gene>
<feature type="compositionally biased region" description="Polar residues" evidence="1">
    <location>
        <begin position="179"/>
        <end position="189"/>
    </location>
</feature>
<evidence type="ECO:0000256" key="2">
    <source>
        <dbReference type="SAM" id="Phobius"/>
    </source>
</evidence>
<keyword evidence="2" id="KW-1133">Transmembrane helix</keyword>
<dbReference type="EMBL" id="JAQHRD010000006">
    <property type="protein sequence ID" value="KAJ6439891.1"/>
    <property type="molecule type" value="Genomic_DNA"/>
</dbReference>
<feature type="region of interest" description="Disordered" evidence="1">
    <location>
        <begin position="106"/>
        <end position="224"/>
    </location>
</feature>
<keyword evidence="2" id="KW-0812">Transmembrane</keyword>
<feature type="compositionally biased region" description="Low complexity" evidence="1">
    <location>
        <begin position="116"/>
        <end position="178"/>
    </location>
</feature>
<comment type="caution">
    <text evidence="3">The sequence shown here is derived from an EMBL/GenBank/DDBJ whole genome shotgun (WGS) entry which is preliminary data.</text>
</comment>